<keyword evidence="2" id="KW-1185">Reference proteome</keyword>
<comment type="caution">
    <text evidence="1">The sequence shown here is derived from an EMBL/GenBank/DDBJ whole genome shotgun (WGS) entry which is preliminary data.</text>
</comment>
<proteinExistence type="predicted"/>
<accession>A0ABU1KHG7</accession>
<dbReference type="EMBL" id="JAVDPY010000002">
    <property type="protein sequence ID" value="MDR6333096.1"/>
    <property type="molecule type" value="Genomic_DNA"/>
</dbReference>
<evidence type="ECO:0000313" key="2">
    <source>
        <dbReference type="Proteomes" id="UP001245370"/>
    </source>
</evidence>
<reference evidence="1 2" key="1">
    <citation type="submission" date="2023-07" db="EMBL/GenBank/DDBJ databases">
        <title>Genomic Encyclopedia of Type Strains, Phase IV (KMG-IV): sequencing the most valuable type-strain genomes for metagenomic binning, comparative biology and taxonomic classification.</title>
        <authorList>
            <person name="Goeker M."/>
        </authorList>
    </citation>
    <scope>NUCLEOTIDE SEQUENCE [LARGE SCALE GENOMIC DNA]</scope>
    <source>
        <strain evidence="1 2">DSM 338</strain>
    </source>
</reference>
<dbReference type="Proteomes" id="UP001245370">
    <property type="component" value="Unassembled WGS sequence"/>
</dbReference>
<organism evidence="1 2">
    <name type="scientific">Xanthobacter flavus</name>
    <dbReference type="NCBI Taxonomy" id="281"/>
    <lineage>
        <taxon>Bacteria</taxon>
        <taxon>Pseudomonadati</taxon>
        <taxon>Pseudomonadota</taxon>
        <taxon>Alphaproteobacteria</taxon>
        <taxon>Hyphomicrobiales</taxon>
        <taxon>Xanthobacteraceae</taxon>
        <taxon>Xanthobacter</taxon>
    </lineage>
</organism>
<dbReference type="GeneID" id="95761840"/>
<protein>
    <submittedName>
        <fullName evidence="1">Uncharacterized protein</fullName>
    </submittedName>
</protein>
<evidence type="ECO:0000313" key="1">
    <source>
        <dbReference type="EMBL" id="MDR6333096.1"/>
    </source>
</evidence>
<gene>
    <name evidence="1" type="ORF">GGQ86_001560</name>
</gene>
<name>A0ABU1KHG7_XANFL</name>
<sequence>MIGSSRGPSPAPHRRGGAVAAVVGLAALALVAGAPAARATGTLDCSIEDAAVSFTAQTAFSHGMGGSFNNFRAELEVKPAGKGGSPFGKLELDREALVHHWFKDNEVRLHLYRDLPDPKAGSAELVIETKGRGKEAESFAGRYVLTIATVDADGKEKTRTLKGRATCSAG</sequence>
<dbReference type="RefSeq" id="WP_281805905.1">
    <property type="nucleotide sequence ID" value="NZ_BSDO01000001.1"/>
</dbReference>